<dbReference type="InterPro" id="IPR036770">
    <property type="entry name" value="Ankyrin_rpt-contain_sf"/>
</dbReference>
<dbReference type="KEGG" id="ccp:CHC_T00007853001"/>
<evidence type="ECO:0000259" key="5">
    <source>
        <dbReference type="PROSITE" id="PS50181"/>
    </source>
</evidence>
<evidence type="ECO:0000256" key="1">
    <source>
        <dbReference type="ARBA" id="ARBA00022737"/>
    </source>
</evidence>
<organism evidence="6 7">
    <name type="scientific">Chondrus crispus</name>
    <name type="common">Carrageen Irish moss</name>
    <name type="synonym">Polymorpha crispa</name>
    <dbReference type="NCBI Taxonomy" id="2769"/>
    <lineage>
        <taxon>Eukaryota</taxon>
        <taxon>Rhodophyta</taxon>
        <taxon>Florideophyceae</taxon>
        <taxon>Rhodymeniophycidae</taxon>
        <taxon>Gigartinales</taxon>
        <taxon>Gigartinaceae</taxon>
        <taxon>Chondrus</taxon>
    </lineage>
</organism>
<keyword evidence="2 3" id="KW-0040">ANK repeat</keyword>
<dbReference type="STRING" id="2769.R7QUH6"/>
<dbReference type="PROSITE" id="PS50297">
    <property type="entry name" value="ANK_REP_REGION"/>
    <property type="match status" value="1"/>
</dbReference>
<name>R7QUH6_CHOCR</name>
<dbReference type="PANTHER" id="PTHR24178:SF41">
    <property type="entry name" value="ANKYRIN-2 ISOFORM X1"/>
    <property type="match status" value="1"/>
</dbReference>
<protein>
    <recommendedName>
        <fullName evidence="5">F-box domain-containing protein</fullName>
    </recommendedName>
</protein>
<feature type="compositionally biased region" description="Pro residues" evidence="4">
    <location>
        <begin position="22"/>
        <end position="34"/>
    </location>
</feature>
<dbReference type="Pfam" id="PF12937">
    <property type="entry name" value="F-box-like"/>
    <property type="match status" value="1"/>
</dbReference>
<dbReference type="GeneID" id="17319348"/>
<dbReference type="InterPro" id="IPR002110">
    <property type="entry name" value="Ankyrin_rpt"/>
</dbReference>
<dbReference type="PROSITE" id="PS50181">
    <property type="entry name" value="FBOX"/>
    <property type="match status" value="1"/>
</dbReference>
<evidence type="ECO:0000256" key="4">
    <source>
        <dbReference type="SAM" id="MobiDB-lite"/>
    </source>
</evidence>
<sequence length="446" mass="48458">MPQSPFHSPPPPRLSSSLSHTPSPPAPHRSPIVPAPFCPNPRFLMSRRTAPAFSDTLRWNSFNSARRHSHGHSFLPRRLDAAHVKPSSHALRSSLFEALDQARFDQVRRAISASPDALLATSTPRTALAVNASSETLSVVEYALNNCRTWLALIQHCQRTGIATSSTIGDFTFRERLSSMSLILVWLLSVPGVPPPKHSPLHTAISCKFDAVCAALLKKYPVLATSTDARGKTPLHIACGMSSQMSPAHTAAYIRLLITAGADVNAVDVERRTPLHDLVASLNVAAPAYGLVRRRRLLTSLSSVLPTLNEMLINGADMYLPDASGDSAMDVALAGGTDYLVMAIRANWLYERICESEYAARVCAEQGSGTIAGLWGTLPEDVVMKILRKLSPKDAVGGIGATCHGLRRIAVSKHVWFRYTTNYSMAVIRESLRKRTEREESAASAG</sequence>
<dbReference type="InterPro" id="IPR001810">
    <property type="entry name" value="F-box_dom"/>
</dbReference>
<feature type="repeat" description="ANK" evidence="3">
    <location>
        <begin position="230"/>
        <end position="269"/>
    </location>
</feature>
<dbReference type="InterPro" id="IPR036047">
    <property type="entry name" value="F-box-like_dom_sf"/>
</dbReference>
<dbReference type="Pfam" id="PF00023">
    <property type="entry name" value="Ank"/>
    <property type="match status" value="1"/>
</dbReference>
<dbReference type="Gramene" id="CDF41338">
    <property type="protein sequence ID" value="CDF41338"/>
    <property type="gene ID" value="CHC_T00007853001"/>
</dbReference>
<dbReference type="SUPFAM" id="SSF81383">
    <property type="entry name" value="F-box domain"/>
    <property type="match status" value="1"/>
</dbReference>
<dbReference type="EMBL" id="HG002355">
    <property type="protein sequence ID" value="CDF41338.1"/>
    <property type="molecule type" value="Genomic_DNA"/>
</dbReference>
<gene>
    <name evidence="6" type="ORF">CHC_T00007853001</name>
</gene>
<dbReference type="PROSITE" id="PS50088">
    <property type="entry name" value="ANK_REPEAT"/>
    <property type="match status" value="1"/>
</dbReference>
<keyword evidence="1" id="KW-0677">Repeat</keyword>
<evidence type="ECO:0000313" key="6">
    <source>
        <dbReference type="EMBL" id="CDF41338.1"/>
    </source>
</evidence>
<dbReference type="OrthoDB" id="194358at2759"/>
<dbReference type="SUPFAM" id="SSF48403">
    <property type="entry name" value="Ankyrin repeat"/>
    <property type="match status" value="1"/>
</dbReference>
<dbReference type="Proteomes" id="UP000012073">
    <property type="component" value="Unassembled WGS sequence"/>
</dbReference>
<dbReference type="AlphaFoldDB" id="R7QUH6"/>
<dbReference type="RefSeq" id="XP_005711632.1">
    <property type="nucleotide sequence ID" value="XM_005711575.1"/>
</dbReference>
<evidence type="ECO:0000256" key="2">
    <source>
        <dbReference type="ARBA" id="ARBA00023043"/>
    </source>
</evidence>
<dbReference type="Gene3D" id="1.25.40.20">
    <property type="entry name" value="Ankyrin repeat-containing domain"/>
    <property type="match status" value="2"/>
</dbReference>
<feature type="region of interest" description="Disordered" evidence="4">
    <location>
        <begin position="1"/>
        <end position="34"/>
    </location>
</feature>
<evidence type="ECO:0000256" key="3">
    <source>
        <dbReference type="PROSITE-ProRule" id="PRU00023"/>
    </source>
</evidence>
<evidence type="ECO:0000313" key="7">
    <source>
        <dbReference type="Proteomes" id="UP000012073"/>
    </source>
</evidence>
<keyword evidence="7" id="KW-1185">Reference proteome</keyword>
<dbReference type="PANTHER" id="PTHR24178">
    <property type="entry name" value="MOLTING PROTEIN MLT-4"/>
    <property type="match status" value="1"/>
</dbReference>
<reference evidence="7" key="1">
    <citation type="journal article" date="2013" name="Proc. Natl. Acad. Sci. U.S.A.">
        <title>Genome structure and metabolic features in the red seaweed Chondrus crispus shed light on evolution of the Archaeplastida.</title>
        <authorList>
            <person name="Collen J."/>
            <person name="Porcel B."/>
            <person name="Carre W."/>
            <person name="Ball S.G."/>
            <person name="Chaparro C."/>
            <person name="Tonon T."/>
            <person name="Barbeyron T."/>
            <person name="Michel G."/>
            <person name="Noel B."/>
            <person name="Valentin K."/>
            <person name="Elias M."/>
            <person name="Artiguenave F."/>
            <person name="Arun A."/>
            <person name="Aury J.M."/>
            <person name="Barbosa-Neto J.F."/>
            <person name="Bothwell J.H."/>
            <person name="Bouget F.Y."/>
            <person name="Brillet L."/>
            <person name="Cabello-Hurtado F."/>
            <person name="Capella-Gutierrez S."/>
            <person name="Charrier B."/>
            <person name="Cladiere L."/>
            <person name="Cock J.M."/>
            <person name="Coelho S.M."/>
            <person name="Colleoni C."/>
            <person name="Czjzek M."/>
            <person name="Da Silva C."/>
            <person name="Delage L."/>
            <person name="Denoeud F."/>
            <person name="Deschamps P."/>
            <person name="Dittami S.M."/>
            <person name="Gabaldon T."/>
            <person name="Gachon C.M."/>
            <person name="Groisillier A."/>
            <person name="Herve C."/>
            <person name="Jabbari K."/>
            <person name="Katinka M."/>
            <person name="Kloareg B."/>
            <person name="Kowalczyk N."/>
            <person name="Labadie K."/>
            <person name="Leblanc C."/>
            <person name="Lopez P.J."/>
            <person name="McLachlan D.H."/>
            <person name="Meslet-Cladiere L."/>
            <person name="Moustafa A."/>
            <person name="Nehr Z."/>
            <person name="Nyvall Collen P."/>
            <person name="Panaud O."/>
            <person name="Partensky F."/>
            <person name="Poulain J."/>
            <person name="Rensing S.A."/>
            <person name="Rousvoal S."/>
            <person name="Samson G."/>
            <person name="Symeonidi A."/>
            <person name="Weissenbach J."/>
            <person name="Zambounis A."/>
            <person name="Wincker P."/>
            <person name="Boyen C."/>
        </authorList>
    </citation>
    <scope>NUCLEOTIDE SEQUENCE [LARGE SCALE GENOMIC DNA]</scope>
    <source>
        <strain evidence="7">cv. Stackhouse</strain>
    </source>
</reference>
<proteinExistence type="predicted"/>
<accession>R7QUH6</accession>
<feature type="domain" description="F-box" evidence="5">
    <location>
        <begin position="372"/>
        <end position="419"/>
    </location>
</feature>